<keyword evidence="1" id="KW-0732">Signal</keyword>
<proteinExistence type="predicted"/>
<protein>
    <submittedName>
        <fullName evidence="2">Uncharacterized protein</fullName>
    </submittedName>
</protein>
<feature type="chain" id="PRO_5045980685" evidence="1">
    <location>
        <begin position="19"/>
        <end position="270"/>
    </location>
</feature>
<reference evidence="2" key="1">
    <citation type="submission" date="2023-10" db="EMBL/GenBank/DDBJ databases">
        <authorList>
            <person name="Chen Y."/>
            <person name="Shah S."/>
            <person name="Dougan E. K."/>
            <person name="Thang M."/>
            <person name="Chan C."/>
        </authorList>
    </citation>
    <scope>NUCLEOTIDE SEQUENCE [LARGE SCALE GENOMIC DNA]</scope>
</reference>
<dbReference type="EMBL" id="CAUYUJ010012002">
    <property type="protein sequence ID" value="CAK0833037.1"/>
    <property type="molecule type" value="Genomic_DNA"/>
</dbReference>
<name>A0ABN9SMK6_9DINO</name>
<gene>
    <name evidence="2" type="ORF">PCOR1329_LOCUS30867</name>
</gene>
<organism evidence="2 3">
    <name type="scientific">Prorocentrum cordatum</name>
    <dbReference type="NCBI Taxonomy" id="2364126"/>
    <lineage>
        <taxon>Eukaryota</taxon>
        <taxon>Sar</taxon>
        <taxon>Alveolata</taxon>
        <taxon>Dinophyceae</taxon>
        <taxon>Prorocentrales</taxon>
        <taxon>Prorocentraceae</taxon>
        <taxon>Prorocentrum</taxon>
    </lineage>
</organism>
<accession>A0ABN9SMK6</accession>
<evidence type="ECO:0000313" key="2">
    <source>
        <dbReference type="EMBL" id="CAK0833037.1"/>
    </source>
</evidence>
<comment type="caution">
    <text evidence="2">The sequence shown here is derived from an EMBL/GenBank/DDBJ whole genome shotgun (WGS) entry which is preliminary data.</text>
</comment>
<sequence length="270" mass="29907">MPCLRYLTAALALVDAQAVKLSTDYSVGSTWPAVSGKTEAADSKKSVDVDHEWFQGVSTSGGITCKMKDQCVVGSGLGDCKVMVDPTMAIPLSSTDSGHACDFEFNHDLKYSRAARNTTPTADITITGYESSSHWNLCWTRDTMEADRRALRGAVVEDYCYYVSGLCFLWASPCSGGCSKLREFSEYKWFCPGLRYATPVEFSTALPTLNANRKDFYSKCASEQLDPQWSFCDYANEFVRVEDDSWNELVLVCDGEPQRTQAPGGRNRLI</sequence>
<keyword evidence="3" id="KW-1185">Reference proteome</keyword>
<feature type="signal peptide" evidence="1">
    <location>
        <begin position="1"/>
        <end position="18"/>
    </location>
</feature>
<evidence type="ECO:0000313" key="3">
    <source>
        <dbReference type="Proteomes" id="UP001189429"/>
    </source>
</evidence>
<dbReference type="Proteomes" id="UP001189429">
    <property type="component" value="Unassembled WGS sequence"/>
</dbReference>
<evidence type="ECO:0000256" key="1">
    <source>
        <dbReference type="SAM" id="SignalP"/>
    </source>
</evidence>